<evidence type="ECO:0008006" key="3">
    <source>
        <dbReference type="Google" id="ProtNLM"/>
    </source>
</evidence>
<sequence length="119" mass="13218">MRRILTLVLFTIMFITGCGTNNTQNDGQTIRGVVVETFTYNLQYVTIRGDFTEHDITSGDTVVLSVANSKIIGKEGETLTLEDVKENDKVEALLPEIISTSDEDPLLIETVIQLKIIDN</sequence>
<dbReference type="EMBL" id="JAHQCS010000088">
    <property type="protein sequence ID" value="MBU9711869.1"/>
    <property type="molecule type" value="Genomic_DNA"/>
</dbReference>
<evidence type="ECO:0000313" key="1">
    <source>
        <dbReference type="EMBL" id="MBU9711869.1"/>
    </source>
</evidence>
<reference evidence="1 2" key="1">
    <citation type="submission" date="2021-06" db="EMBL/GenBank/DDBJ databases">
        <title>Bacillus sp. RD4P76, an endophyte from a halophyte.</title>
        <authorList>
            <person name="Sun J.-Q."/>
        </authorList>
    </citation>
    <scope>NUCLEOTIDE SEQUENCE [LARGE SCALE GENOMIC DNA]</scope>
    <source>
        <strain evidence="1 2">CGMCC 1.15917</strain>
    </source>
</reference>
<proteinExistence type="predicted"/>
<organism evidence="1 2">
    <name type="scientific">Evansella tamaricis</name>
    <dbReference type="NCBI Taxonomy" id="2069301"/>
    <lineage>
        <taxon>Bacteria</taxon>
        <taxon>Bacillati</taxon>
        <taxon>Bacillota</taxon>
        <taxon>Bacilli</taxon>
        <taxon>Bacillales</taxon>
        <taxon>Bacillaceae</taxon>
        <taxon>Evansella</taxon>
    </lineage>
</organism>
<gene>
    <name evidence="1" type="ORF">KS419_08980</name>
</gene>
<protein>
    <recommendedName>
        <fullName evidence="3">DUF5666 domain-containing protein</fullName>
    </recommendedName>
</protein>
<name>A0ABS6JDX6_9BACI</name>
<dbReference type="PROSITE" id="PS51257">
    <property type="entry name" value="PROKAR_LIPOPROTEIN"/>
    <property type="match status" value="1"/>
</dbReference>
<evidence type="ECO:0000313" key="2">
    <source>
        <dbReference type="Proteomes" id="UP000784880"/>
    </source>
</evidence>
<accession>A0ABS6JDX6</accession>
<dbReference type="Proteomes" id="UP000784880">
    <property type="component" value="Unassembled WGS sequence"/>
</dbReference>
<keyword evidence="2" id="KW-1185">Reference proteome</keyword>
<dbReference type="RefSeq" id="WP_217065956.1">
    <property type="nucleotide sequence ID" value="NZ_JAHQCS010000088.1"/>
</dbReference>
<comment type="caution">
    <text evidence="1">The sequence shown here is derived from an EMBL/GenBank/DDBJ whole genome shotgun (WGS) entry which is preliminary data.</text>
</comment>